<organism evidence="3 4">
    <name type="scientific">Methyloradius palustris</name>
    <dbReference type="NCBI Taxonomy" id="2778876"/>
    <lineage>
        <taxon>Bacteria</taxon>
        <taxon>Pseudomonadati</taxon>
        <taxon>Pseudomonadota</taxon>
        <taxon>Betaproteobacteria</taxon>
        <taxon>Nitrosomonadales</taxon>
        <taxon>Methylophilaceae</taxon>
        <taxon>Methyloradius</taxon>
    </lineage>
</organism>
<reference evidence="3" key="1">
    <citation type="journal article" date="2021" name="Arch. Microbiol.">
        <title>Methyloradius palustris gen. nov., sp. nov., a methanol-oxidizing bacterium isolated from snow.</title>
        <authorList>
            <person name="Miyadera T."/>
            <person name="Kojima H."/>
            <person name="Fukui M."/>
        </authorList>
    </citation>
    <scope>NUCLEOTIDE SEQUENCE</scope>
    <source>
        <strain evidence="3">Zm11</strain>
    </source>
</reference>
<sequence length="1243" mass="122360">MNRSHRIIWNETRKAFVVASEGAKAKGKPSSTRKAITVAVVGALGALAGMPALAASSCPGGGSLVTISTAETSTCQLNAGDSLTVTNAGSITSTFNGILVQSVAGVGSISNSGSISGNNNGILLMAQSTIAGNITNNTGGTISGGTDGIQLSLTSVSGSIINSGSIAATVGGRSAIYVGDSTVSGSITNNTGGTISGGNEGVWLNHATVSGGITNSGSISGVNHGIISFSGSEAGSITNNTNGAISGGNTGISLSHSTVSGSISNSGSISGTGQSGIWINGSTLGSIINSGNVSGGNVGFGIAGSTISGITNNAGASISGAGSHGIFLSQSIVSGGILNSGSISGGNNGILLTNSTISGSITNNAGGTISGDNGNGIMVNYSTVSGGISNSGSISGHNFGIDLNYSSASNISNSGSISGAGQAGMIIYASSVGDFSNSGTISGGNAGFGILSALVSSITNNAGGTISGGTYGIALTYGSVSGSITNSGNISGGNVGAIGISLSHMNVGSITNNAGGTISGGTYGIKLDNSSVGSISNSSTISGGSYVGIYATNSTISGNITNNAGGLISGGSAGIYLINGSVSGSITNSGNIFGGNSGSGISLSHISVGSITNNAGGSISGGYVGINLSNTTISGSITNHAGGLISGGVTGIYLSNSSVGSLINSGTISGGNYAVYLESNSTLPTIDITGNNTARFIGDVKAWTTDVNVKAGATFTNDNAFSVLSFTIEHGGIFNMGAGTSTSGMANGVETGSGFTNAGRLNVAEGVTATITGDYSQTAAGIFQTAASSDTSYGKLVVSGTATLAAGTGINVNVASVNTLANGNILSSVISAGTLSASTFSITDNSALFDFSAVLNGNAVDLLTNKAAAGVLTSVVATGFTPGVGAANVLDGFVGGGTTGTDTDNIVTALGQLGTQKQVTDAVQQTLPLMTGSMAESTKSTLASINRVIESRQHANRGSSSGDDFYGDKQVWIKPLGAWTNQDDRKGVTGYSANTYGLVGGIDGEISDTTRVGVALAYAHTNVDSNSSAAPQSADIDNYQAILYGSHSLDERTTLSLQGNLGTNTTKGDRVINFGGLNRIASSEYDSWSGHIGAGLSRSYAINPQTTLAPGIRIDYTKLHAQGYTETGAGALNLNVGSSNAEELILLAESRVAYQVTDHATLIGNLGLGYDALASRNSITAAYTGGGASFITQGIDPSPFLMRGGAGYVVTNSNAIEVTARLDFEVREHFDNETASVKVKVPF</sequence>
<protein>
    <recommendedName>
        <fullName evidence="2">Autotransporter domain-containing protein</fullName>
    </recommendedName>
</protein>
<dbReference type="AlphaFoldDB" id="A0A8D5GB49"/>
<keyword evidence="4" id="KW-1185">Reference proteome</keyword>
<dbReference type="SMART" id="SM00869">
    <property type="entry name" value="Autotransporter"/>
    <property type="match status" value="1"/>
</dbReference>
<dbReference type="EMBL" id="AP024110">
    <property type="protein sequence ID" value="BCM24288.1"/>
    <property type="molecule type" value="Genomic_DNA"/>
</dbReference>
<name>A0A8D5GB49_9PROT</name>
<evidence type="ECO:0000313" key="3">
    <source>
        <dbReference type="EMBL" id="BCM24288.1"/>
    </source>
</evidence>
<dbReference type="SUPFAM" id="SSF103515">
    <property type="entry name" value="Autotransporter"/>
    <property type="match status" value="1"/>
</dbReference>
<dbReference type="Pfam" id="PF03797">
    <property type="entry name" value="Autotransporter"/>
    <property type="match status" value="1"/>
</dbReference>
<dbReference type="InterPro" id="IPR005546">
    <property type="entry name" value="Autotransporte_beta"/>
</dbReference>
<evidence type="ECO:0000259" key="2">
    <source>
        <dbReference type="PROSITE" id="PS51208"/>
    </source>
</evidence>
<evidence type="ECO:0000256" key="1">
    <source>
        <dbReference type="SAM" id="Phobius"/>
    </source>
</evidence>
<evidence type="ECO:0000313" key="4">
    <source>
        <dbReference type="Proteomes" id="UP000826722"/>
    </source>
</evidence>
<dbReference type="PROSITE" id="PS51208">
    <property type="entry name" value="AUTOTRANSPORTER"/>
    <property type="match status" value="1"/>
</dbReference>
<keyword evidence="1" id="KW-1133">Transmembrane helix</keyword>
<gene>
    <name evidence="3" type="ORF">ZMTM_05470</name>
</gene>
<dbReference type="RefSeq" id="WP_221764835.1">
    <property type="nucleotide sequence ID" value="NZ_AP024110.1"/>
</dbReference>
<proteinExistence type="predicted"/>
<dbReference type="KEGG" id="mpau:ZMTM_05470"/>
<dbReference type="InterPro" id="IPR036709">
    <property type="entry name" value="Autotransporte_beta_dom_sf"/>
</dbReference>
<feature type="domain" description="Autotransporter" evidence="2">
    <location>
        <begin position="964"/>
        <end position="1243"/>
    </location>
</feature>
<dbReference type="InterPro" id="IPR006626">
    <property type="entry name" value="PbH1"/>
</dbReference>
<keyword evidence="1" id="KW-0472">Membrane</keyword>
<dbReference type="SMART" id="SM00710">
    <property type="entry name" value="PbH1"/>
    <property type="match status" value="9"/>
</dbReference>
<dbReference type="Gene3D" id="2.40.128.130">
    <property type="entry name" value="Autotransporter beta-domain"/>
    <property type="match status" value="1"/>
</dbReference>
<dbReference type="Proteomes" id="UP000826722">
    <property type="component" value="Chromosome"/>
</dbReference>
<accession>A0A8D5GB49</accession>
<feature type="transmembrane region" description="Helical" evidence="1">
    <location>
        <begin position="35"/>
        <end position="54"/>
    </location>
</feature>
<dbReference type="Pfam" id="PF13018">
    <property type="entry name" value="ESPR"/>
    <property type="match status" value="1"/>
</dbReference>
<keyword evidence="1" id="KW-0812">Transmembrane</keyword>
<dbReference type="InterPro" id="IPR024973">
    <property type="entry name" value="ESPR"/>
</dbReference>